<dbReference type="EMBL" id="CP111018">
    <property type="protein sequence ID" value="WAR10841.1"/>
    <property type="molecule type" value="Genomic_DNA"/>
</dbReference>
<gene>
    <name evidence="4" type="ORF">MAR_035917</name>
</gene>
<dbReference type="InterPro" id="IPR031424">
    <property type="entry name" value="QVR-like"/>
</dbReference>
<proteinExistence type="predicted"/>
<dbReference type="InterPro" id="IPR050975">
    <property type="entry name" value="Sleep_regulator"/>
</dbReference>
<name>A0ABY7EUG3_MYAAR</name>
<keyword evidence="1 3" id="KW-0732">Signal</keyword>
<feature type="chain" id="PRO_5046329932" description="Protein quiver" evidence="3">
    <location>
        <begin position="24"/>
        <end position="120"/>
    </location>
</feature>
<dbReference type="PANTHER" id="PTHR33562">
    <property type="entry name" value="ATILLA, ISOFORM B-RELATED-RELATED"/>
    <property type="match status" value="1"/>
</dbReference>
<evidence type="ECO:0000313" key="4">
    <source>
        <dbReference type="EMBL" id="WAR10841.1"/>
    </source>
</evidence>
<evidence type="ECO:0000256" key="2">
    <source>
        <dbReference type="ARBA" id="ARBA00023180"/>
    </source>
</evidence>
<organism evidence="4 5">
    <name type="scientific">Mya arenaria</name>
    <name type="common">Soft-shell clam</name>
    <dbReference type="NCBI Taxonomy" id="6604"/>
    <lineage>
        <taxon>Eukaryota</taxon>
        <taxon>Metazoa</taxon>
        <taxon>Spiralia</taxon>
        <taxon>Lophotrochozoa</taxon>
        <taxon>Mollusca</taxon>
        <taxon>Bivalvia</taxon>
        <taxon>Autobranchia</taxon>
        <taxon>Heteroconchia</taxon>
        <taxon>Euheterodonta</taxon>
        <taxon>Imparidentia</taxon>
        <taxon>Neoheterodontei</taxon>
        <taxon>Myida</taxon>
        <taxon>Myoidea</taxon>
        <taxon>Myidae</taxon>
        <taxon>Mya</taxon>
    </lineage>
</organism>
<keyword evidence="2" id="KW-0325">Glycoprotein</keyword>
<evidence type="ECO:0000256" key="1">
    <source>
        <dbReference type="ARBA" id="ARBA00022729"/>
    </source>
</evidence>
<keyword evidence="5" id="KW-1185">Reference proteome</keyword>
<sequence>MDAKKVFCFVFAVVGVLAGVSEAIKCYDCTSLTENCKDDFKKEGITIKDNCSACIKFKGLSVVRRCSPIKVGKNECKEVTLLDITMIVCVCDKDLCNGTPRVTVTVFTLVTDVLAAFKLM</sequence>
<evidence type="ECO:0000256" key="3">
    <source>
        <dbReference type="SAM" id="SignalP"/>
    </source>
</evidence>
<evidence type="ECO:0008006" key="6">
    <source>
        <dbReference type="Google" id="ProtNLM"/>
    </source>
</evidence>
<dbReference type="Proteomes" id="UP001164746">
    <property type="component" value="Chromosome 7"/>
</dbReference>
<protein>
    <recommendedName>
        <fullName evidence="6">Protein quiver</fullName>
    </recommendedName>
</protein>
<feature type="signal peptide" evidence="3">
    <location>
        <begin position="1"/>
        <end position="23"/>
    </location>
</feature>
<dbReference type="Pfam" id="PF17064">
    <property type="entry name" value="QVR"/>
    <property type="match status" value="1"/>
</dbReference>
<evidence type="ECO:0000313" key="5">
    <source>
        <dbReference type="Proteomes" id="UP001164746"/>
    </source>
</evidence>
<reference evidence="4" key="1">
    <citation type="submission" date="2022-11" db="EMBL/GenBank/DDBJ databases">
        <title>Centuries of genome instability and evolution in soft-shell clam transmissible cancer (bioRxiv).</title>
        <authorList>
            <person name="Hart S.F.M."/>
            <person name="Yonemitsu M.A."/>
            <person name="Giersch R.M."/>
            <person name="Beal B.F."/>
            <person name="Arriagada G."/>
            <person name="Davis B.W."/>
            <person name="Ostrander E.A."/>
            <person name="Goff S.P."/>
            <person name="Metzger M.J."/>
        </authorList>
    </citation>
    <scope>NUCLEOTIDE SEQUENCE</scope>
    <source>
        <strain evidence="4">MELC-2E11</strain>
        <tissue evidence="4">Siphon/mantle</tissue>
    </source>
</reference>
<accession>A0ABY7EUG3</accession>